<dbReference type="AlphaFoldDB" id="A0A8S3Z843"/>
<name>A0A8S3Z843_9EUPU</name>
<organism evidence="7 8">
    <name type="scientific">Candidula unifasciata</name>
    <dbReference type="NCBI Taxonomy" id="100452"/>
    <lineage>
        <taxon>Eukaryota</taxon>
        <taxon>Metazoa</taxon>
        <taxon>Spiralia</taxon>
        <taxon>Lophotrochozoa</taxon>
        <taxon>Mollusca</taxon>
        <taxon>Gastropoda</taxon>
        <taxon>Heterobranchia</taxon>
        <taxon>Euthyneura</taxon>
        <taxon>Panpulmonata</taxon>
        <taxon>Eupulmonata</taxon>
        <taxon>Stylommatophora</taxon>
        <taxon>Helicina</taxon>
        <taxon>Helicoidea</taxon>
        <taxon>Geomitridae</taxon>
        <taxon>Candidula</taxon>
    </lineage>
</organism>
<dbReference type="InterPro" id="IPR050621">
    <property type="entry name" value="Tudor_domain_containing"/>
</dbReference>
<keyword evidence="3" id="KW-0677">Repeat</keyword>
<keyword evidence="2" id="KW-0963">Cytoplasm</keyword>
<dbReference type="SUPFAM" id="SSF63748">
    <property type="entry name" value="Tudor/PWWP/MBT"/>
    <property type="match status" value="1"/>
</dbReference>
<dbReference type="Gene3D" id="2.40.50.90">
    <property type="match status" value="1"/>
</dbReference>
<dbReference type="OrthoDB" id="10052065at2759"/>
<evidence type="ECO:0000256" key="4">
    <source>
        <dbReference type="ARBA" id="ARBA00022871"/>
    </source>
</evidence>
<dbReference type="PROSITE" id="PS51644">
    <property type="entry name" value="HTH_OST"/>
    <property type="match status" value="2"/>
</dbReference>
<keyword evidence="4" id="KW-0744">Spermatogenesis</keyword>
<dbReference type="GO" id="GO:0005737">
    <property type="term" value="C:cytoplasm"/>
    <property type="evidence" value="ECO:0007669"/>
    <property type="project" value="UniProtKB-SubCell"/>
</dbReference>
<comment type="subcellular location">
    <subcellularLocation>
        <location evidence="1">Cytoplasm</location>
    </subcellularLocation>
</comment>
<dbReference type="GO" id="GO:0007283">
    <property type="term" value="P:spermatogenesis"/>
    <property type="evidence" value="ECO:0007669"/>
    <property type="project" value="UniProtKB-KW"/>
</dbReference>
<dbReference type="Gene3D" id="2.30.30.140">
    <property type="match status" value="1"/>
</dbReference>
<dbReference type="InterPro" id="IPR025605">
    <property type="entry name" value="OST-HTH/LOTUS_dom"/>
</dbReference>
<dbReference type="SMART" id="SM00333">
    <property type="entry name" value="TUDOR"/>
    <property type="match status" value="1"/>
</dbReference>
<dbReference type="CDD" id="cd08824">
    <property type="entry name" value="LOTUS"/>
    <property type="match status" value="1"/>
</dbReference>
<reference evidence="7" key="1">
    <citation type="submission" date="2021-04" db="EMBL/GenBank/DDBJ databases">
        <authorList>
            <consortium name="Molecular Ecology Group"/>
        </authorList>
    </citation>
    <scope>NUCLEOTIDE SEQUENCE</scope>
</reference>
<comment type="caution">
    <text evidence="7">The sequence shown here is derived from an EMBL/GenBank/DDBJ whole genome shotgun (WGS) entry which is preliminary data.</text>
</comment>
<dbReference type="EMBL" id="CAJHNH020001440">
    <property type="protein sequence ID" value="CAG5123076.1"/>
    <property type="molecule type" value="Genomic_DNA"/>
</dbReference>
<accession>A0A8S3Z843</accession>
<proteinExistence type="predicted"/>
<evidence type="ECO:0000259" key="5">
    <source>
        <dbReference type="PROSITE" id="PS50304"/>
    </source>
</evidence>
<evidence type="ECO:0000256" key="2">
    <source>
        <dbReference type="ARBA" id="ARBA00022490"/>
    </source>
</evidence>
<keyword evidence="8" id="KW-1185">Reference proteome</keyword>
<evidence type="ECO:0000259" key="6">
    <source>
        <dbReference type="PROSITE" id="PS51644"/>
    </source>
</evidence>
<gene>
    <name evidence="7" type="ORF">CUNI_LOCUS8634</name>
</gene>
<feature type="non-terminal residue" evidence="7">
    <location>
        <position position="1"/>
    </location>
</feature>
<sequence length="476" mass="54021">SGADDPGKSQNAQPVIDLDIESNIPETVQDHIRQIMSQRPNGIYASRLPFEYKSMFKKDLPYKTYGYNSVIEFAADLTHIVLIERPHPQGDWHLLPASCEQTTGNKSKQQDEENEEVELKIDQSTQETISQVLRMQTEGILLERFESEYKLMTGHALDYSRHGARSLRQFLQAVPDVCISSNTLGKYVVCLKVIVGPRRFDKLQDQYQPIIAPDSQPVLHLPSDAVSPGCCYSPQPMPVFPDESAKYIDLYVSYVISPDIFWIQLRGLETTVALEDLMDEIEKVYRGKHLPPGYEMTTSLAKPGMICAAIFPEDGHWYRAIITEVKDQLYEVCYVDYGNVCSVSISSLRLLKTKFLKFPAQAIRARLSNIKPVDGVWRVNSKLRLLDLCREKPLVGFVTSIKDGVISLCLTDTNNEYDIHINDVFVSEGYAVLSPDHDLTDLLLASQCSSSWWFSSARQTFHRLLPQKLLAHKEHC</sequence>
<dbReference type="PROSITE" id="PS50304">
    <property type="entry name" value="TUDOR"/>
    <property type="match status" value="1"/>
</dbReference>
<dbReference type="GO" id="GO:0030154">
    <property type="term" value="P:cell differentiation"/>
    <property type="evidence" value="ECO:0007669"/>
    <property type="project" value="UniProtKB-ARBA"/>
</dbReference>
<dbReference type="Gene3D" id="3.30.420.610">
    <property type="entry name" value="LOTUS domain-like"/>
    <property type="match status" value="2"/>
</dbReference>
<dbReference type="PANTHER" id="PTHR22948:SF76">
    <property type="entry name" value="FI20010P1-RELATED"/>
    <property type="match status" value="1"/>
</dbReference>
<dbReference type="InterPro" id="IPR035437">
    <property type="entry name" value="SNase_OB-fold_sf"/>
</dbReference>
<evidence type="ECO:0000256" key="1">
    <source>
        <dbReference type="ARBA" id="ARBA00004496"/>
    </source>
</evidence>
<dbReference type="PANTHER" id="PTHR22948">
    <property type="entry name" value="TUDOR DOMAIN CONTAINING PROTEIN"/>
    <property type="match status" value="1"/>
</dbReference>
<dbReference type="FunFam" id="2.30.30.140:FF:000018">
    <property type="entry name" value="Serine/threonine-protein kinase 31"/>
    <property type="match status" value="1"/>
</dbReference>
<dbReference type="InterPro" id="IPR041966">
    <property type="entry name" value="LOTUS-like"/>
</dbReference>
<evidence type="ECO:0000313" key="8">
    <source>
        <dbReference type="Proteomes" id="UP000678393"/>
    </source>
</evidence>
<evidence type="ECO:0000256" key="3">
    <source>
        <dbReference type="ARBA" id="ARBA00022737"/>
    </source>
</evidence>
<feature type="domain" description="HTH OST-type" evidence="6">
    <location>
        <begin position="121"/>
        <end position="193"/>
    </location>
</feature>
<dbReference type="Pfam" id="PF12872">
    <property type="entry name" value="OST-HTH"/>
    <property type="match status" value="2"/>
</dbReference>
<dbReference type="Pfam" id="PF00567">
    <property type="entry name" value="TUDOR"/>
    <property type="match status" value="1"/>
</dbReference>
<feature type="non-terminal residue" evidence="7">
    <location>
        <position position="476"/>
    </location>
</feature>
<keyword evidence="4" id="KW-0221">Differentiation</keyword>
<feature type="domain" description="Tudor" evidence="5">
    <location>
        <begin position="300"/>
        <end position="358"/>
    </location>
</feature>
<evidence type="ECO:0000313" key="7">
    <source>
        <dbReference type="EMBL" id="CAG5123076.1"/>
    </source>
</evidence>
<feature type="domain" description="HTH OST-type" evidence="6">
    <location>
        <begin position="24"/>
        <end position="98"/>
    </location>
</feature>
<dbReference type="Proteomes" id="UP000678393">
    <property type="component" value="Unassembled WGS sequence"/>
</dbReference>
<dbReference type="InterPro" id="IPR002999">
    <property type="entry name" value="Tudor"/>
</dbReference>
<protein>
    <submittedName>
        <fullName evidence="7">Uncharacterized protein</fullName>
    </submittedName>
</protein>